<evidence type="ECO:0000256" key="6">
    <source>
        <dbReference type="ARBA" id="ARBA00023306"/>
    </source>
</evidence>
<dbReference type="AlphaFoldDB" id="A0A1H9QU69"/>
<organism evidence="9 10">
    <name type="scientific">Salipaludibacillus aurantiacus</name>
    <dbReference type="NCBI Taxonomy" id="1601833"/>
    <lineage>
        <taxon>Bacteria</taxon>
        <taxon>Bacillati</taxon>
        <taxon>Bacillota</taxon>
        <taxon>Bacilli</taxon>
        <taxon>Bacillales</taxon>
        <taxon>Bacillaceae</taxon>
    </lineage>
</organism>
<keyword evidence="6 7" id="KW-0131">Cell cycle</keyword>
<gene>
    <name evidence="7" type="primary">ftsL</name>
    <name evidence="9" type="ORF">SAMN05518684_102373</name>
</gene>
<proteinExistence type="inferred from homology"/>
<dbReference type="STRING" id="1601833.SAMN05518684_102373"/>
<protein>
    <recommendedName>
        <fullName evidence="7 8">Cell division protein FtsL</fullName>
    </recommendedName>
</protein>
<reference evidence="10" key="1">
    <citation type="submission" date="2016-10" db="EMBL/GenBank/DDBJ databases">
        <authorList>
            <person name="Varghese N."/>
            <person name="Submissions S."/>
        </authorList>
    </citation>
    <scope>NUCLEOTIDE SEQUENCE [LARGE SCALE GENOMIC DNA]</scope>
    <source>
        <strain evidence="10">S9</strain>
    </source>
</reference>
<dbReference type="GO" id="GO:0032153">
    <property type="term" value="C:cell division site"/>
    <property type="evidence" value="ECO:0007669"/>
    <property type="project" value="UniProtKB-UniRule"/>
</dbReference>
<evidence type="ECO:0000256" key="5">
    <source>
        <dbReference type="ARBA" id="ARBA00023136"/>
    </source>
</evidence>
<keyword evidence="1 7" id="KW-1003">Cell membrane</keyword>
<evidence type="ECO:0000256" key="8">
    <source>
        <dbReference type="NCBIfam" id="TIGR02209"/>
    </source>
</evidence>
<evidence type="ECO:0000256" key="3">
    <source>
        <dbReference type="ARBA" id="ARBA00022692"/>
    </source>
</evidence>
<keyword evidence="10" id="KW-1185">Reference proteome</keyword>
<comment type="subcellular location">
    <subcellularLocation>
        <location evidence="7">Cell membrane</location>
        <topology evidence="7">Single-pass type II membrane protein</topology>
    </subcellularLocation>
    <text evidence="7">Localizes to the division septum where it forms a ring structure.</text>
</comment>
<dbReference type="EMBL" id="FOGT01000002">
    <property type="protein sequence ID" value="SER63980.1"/>
    <property type="molecule type" value="Genomic_DNA"/>
</dbReference>
<dbReference type="InterPro" id="IPR011922">
    <property type="entry name" value="Cell_div_FtsL"/>
</dbReference>
<keyword evidence="5 7" id="KW-0472">Membrane</keyword>
<keyword evidence="2 7" id="KW-0132">Cell division</keyword>
<evidence type="ECO:0000256" key="4">
    <source>
        <dbReference type="ARBA" id="ARBA00022989"/>
    </source>
</evidence>
<dbReference type="GO" id="GO:0043093">
    <property type="term" value="P:FtsZ-dependent cytokinesis"/>
    <property type="evidence" value="ECO:0007669"/>
    <property type="project" value="UniProtKB-UniRule"/>
</dbReference>
<evidence type="ECO:0000256" key="7">
    <source>
        <dbReference type="HAMAP-Rule" id="MF_00910"/>
    </source>
</evidence>
<dbReference type="Pfam" id="PF04977">
    <property type="entry name" value="DivIC"/>
    <property type="match status" value="1"/>
</dbReference>
<evidence type="ECO:0000313" key="9">
    <source>
        <dbReference type="EMBL" id="SER63980.1"/>
    </source>
</evidence>
<name>A0A1H9QU69_9BACI</name>
<comment type="function">
    <text evidence="7">Essential cell division protein.</text>
</comment>
<accession>A0A1H9QU69</accession>
<evidence type="ECO:0000313" key="10">
    <source>
        <dbReference type="Proteomes" id="UP000198571"/>
    </source>
</evidence>
<sequence>MSPLVQKRAQETYAPQHDRQTKKVKELVFKGGITKGEKGIYFMALIAVVFAAYLILSNYAEMYSLNHEMQQTETQITQQQSINDGLSLQVKELSDPERILYIAQNDLGMKLNDQSVKVIHGNE</sequence>
<dbReference type="InterPro" id="IPR007060">
    <property type="entry name" value="FtsL/DivIC"/>
</dbReference>
<dbReference type="Proteomes" id="UP000198571">
    <property type="component" value="Unassembled WGS sequence"/>
</dbReference>
<comment type="similarity">
    <text evidence="7">Belongs to the FtsL family.</text>
</comment>
<dbReference type="GO" id="GO:0005886">
    <property type="term" value="C:plasma membrane"/>
    <property type="evidence" value="ECO:0007669"/>
    <property type="project" value="UniProtKB-SubCell"/>
</dbReference>
<feature type="transmembrane region" description="Helical" evidence="7">
    <location>
        <begin position="40"/>
        <end position="60"/>
    </location>
</feature>
<evidence type="ECO:0000256" key="2">
    <source>
        <dbReference type="ARBA" id="ARBA00022618"/>
    </source>
</evidence>
<keyword evidence="4 7" id="KW-1133">Transmembrane helix</keyword>
<evidence type="ECO:0000256" key="1">
    <source>
        <dbReference type="ARBA" id="ARBA00022475"/>
    </source>
</evidence>
<dbReference type="NCBIfam" id="TIGR02209">
    <property type="entry name" value="ftsL_broad"/>
    <property type="match status" value="1"/>
</dbReference>
<keyword evidence="3 7" id="KW-0812">Transmembrane</keyword>
<dbReference type="RefSeq" id="WP_093047690.1">
    <property type="nucleotide sequence ID" value="NZ_FOGT01000002.1"/>
</dbReference>
<dbReference type="HAMAP" id="MF_00910">
    <property type="entry name" value="FtsL"/>
    <property type="match status" value="1"/>
</dbReference>
<dbReference type="OrthoDB" id="2989137at2"/>